<dbReference type="InterPro" id="IPR010213">
    <property type="entry name" value="TF_NusA"/>
</dbReference>
<keyword evidence="5 7" id="KW-0805">Transcription regulation</keyword>
<comment type="subcellular location">
    <subcellularLocation>
        <location evidence="7">Cytoplasm</location>
    </subcellularLocation>
</comment>
<organism evidence="9 10">
    <name type="scientific">Candidatus Phytoplasma solani</name>
    <dbReference type="NCBI Taxonomy" id="69896"/>
    <lineage>
        <taxon>Bacteria</taxon>
        <taxon>Bacillati</taxon>
        <taxon>Mycoplasmatota</taxon>
        <taxon>Mollicutes</taxon>
        <taxon>Acholeplasmatales</taxon>
        <taxon>Acholeplasmataceae</taxon>
        <taxon>Candidatus Phytoplasma</taxon>
        <taxon>16SrXII (Stolbur group)</taxon>
    </lineage>
</organism>
<dbReference type="HAMAP" id="MF_00945_B">
    <property type="entry name" value="NusA_B"/>
    <property type="match status" value="1"/>
</dbReference>
<keyword evidence="1 7" id="KW-0806">Transcription termination</keyword>
<dbReference type="InterPro" id="IPR030842">
    <property type="entry name" value="TF_NusA_bacterial"/>
</dbReference>
<comment type="subunit">
    <text evidence="7">Monomer. Binds directly to the core enzyme of the DNA-dependent RNA polymerase and to nascent RNA.</text>
</comment>
<dbReference type="GO" id="GO:0031564">
    <property type="term" value="P:transcription antitermination"/>
    <property type="evidence" value="ECO:0007669"/>
    <property type="project" value="UniProtKB-UniRule"/>
</dbReference>
<dbReference type="Gene3D" id="3.30.1480.10">
    <property type="entry name" value="NusA, N-terminal domain"/>
    <property type="match status" value="1"/>
</dbReference>
<dbReference type="Gene3D" id="2.40.50.140">
    <property type="entry name" value="Nucleic acid-binding proteins"/>
    <property type="match status" value="1"/>
</dbReference>
<dbReference type="GO" id="GO:0006353">
    <property type="term" value="P:DNA-templated transcription termination"/>
    <property type="evidence" value="ECO:0007669"/>
    <property type="project" value="UniProtKB-UniRule"/>
</dbReference>
<dbReference type="SMART" id="SM00316">
    <property type="entry name" value="S1"/>
    <property type="match status" value="1"/>
</dbReference>
<dbReference type="InterPro" id="IPR036555">
    <property type="entry name" value="NusA_N_sf"/>
</dbReference>
<dbReference type="SUPFAM" id="SSF54814">
    <property type="entry name" value="Prokaryotic type KH domain (KH-domain type II)"/>
    <property type="match status" value="2"/>
</dbReference>
<dbReference type="PANTHER" id="PTHR22648:SF0">
    <property type="entry name" value="TRANSCRIPTION TERMINATION_ANTITERMINATION PROTEIN NUSA"/>
    <property type="match status" value="1"/>
</dbReference>
<keyword evidence="6 7" id="KW-0804">Transcription</keyword>
<reference evidence="10" key="1">
    <citation type="submission" date="2016-11" db="EMBL/GenBank/DDBJ databases">
        <title>Genome sequence of Candidatus Phytoplasma solani strain SA-1.</title>
        <authorList>
            <person name="Haryono M."/>
            <person name="Samarzija I."/>
            <person name="Seruga Music M."/>
            <person name="Hogenhout S."/>
            <person name="Kuo C.-H."/>
        </authorList>
    </citation>
    <scope>NUCLEOTIDE SEQUENCE [LARGE SCALE GENOMIC DNA]</scope>
    <source>
        <strain evidence="10">SA-1</strain>
    </source>
</reference>
<dbReference type="NCBIfam" id="TIGR01953">
    <property type="entry name" value="NusA"/>
    <property type="match status" value="1"/>
</dbReference>
<dbReference type="Pfam" id="PF26594">
    <property type="entry name" value="KH_NusA_2nd"/>
    <property type="match status" value="1"/>
</dbReference>
<dbReference type="Proteomes" id="UP000283896">
    <property type="component" value="Unassembled WGS sequence"/>
</dbReference>
<dbReference type="STRING" id="69896.S284_03070"/>
<evidence type="ECO:0000259" key="8">
    <source>
        <dbReference type="SMART" id="SM00316"/>
    </source>
</evidence>
<name>A0A421NUX5_9MOLU</name>
<keyword evidence="4 7" id="KW-0694">RNA-binding</keyword>
<evidence type="ECO:0000256" key="1">
    <source>
        <dbReference type="ARBA" id="ARBA00022472"/>
    </source>
</evidence>
<dbReference type="RefSeq" id="WP_023161429.1">
    <property type="nucleotide sequence ID" value="NC_022588.1"/>
</dbReference>
<dbReference type="InterPro" id="IPR009019">
    <property type="entry name" value="KH_sf_prok-type"/>
</dbReference>
<evidence type="ECO:0000313" key="10">
    <source>
        <dbReference type="Proteomes" id="UP000283896"/>
    </source>
</evidence>
<dbReference type="AlphaFoldDB" id="A0A421NUX5"/>
<evidence type="ECO:0000313" key="9">
    <source>
        <dbReference type="EMBL" id="RMI87837.1"/>
    </source>
</evidence>
<keyword evidence="3 7" id="KW-0889">Transcription antitermination</keyword>
<dbReference type="InterPro" id="IPR039566">
    <property type="entry name" value="CvfB_S1_st"/>
</dbReference>
<dbReference type="EMBL" id="MPBG01000008">
    <property type="protein sequence ID" value="RMI87837.1"/>
    <property type="molecule type" value="Genomic_DNA"/>
</dbReference>
<dbReference type="Pfam" id="PF08529">
    <property type="entry name" value="NusA_N"/>
    <property type="match status" value="1"/>
</dbReference>
<sequence>MISKNFFKLLDKIVQERDLPRKEVIEAFGKGLIAGCKKNHQVKSCRVQMRENKSEILLYKQFIVADKTNIGMINLKELTPIDLSEAQTIKPQAKVGQIIEIKVDPKEFNLYAIKEFKNQFNEELTKRKRENIYHFFKEQEGKLISAKVISENERFYNLELEKEITTLLPKKEISDNNVPHIGERIQVFLSEVRKTNKWPKIFVSYNHVGLVVKVFEENIPEIQEGIVKIMAIARISGERTKIGLNSQDPQVDAIGSCIGANSSRIKYIIKILKGEKIDLFNWSEDQKELISNALRPAQCVNVIIKNEVNKYAVAIIPDDQFSLAIGKLGKNVKLAVEVTKWNIDIKTLSQAKEEGII</sequence>
<proteinExistence type="inferred from homology"/>
<dbReference type="GO" id="GO:0005829">
    <property type="term" value="C:cytosol"/>
    <property type="evidence" value="ECO:0007669"/>
    <property type="project" value="TreeGrafter"/>
</dbReference>
<protein>
    <recommendedName>
        <fullName evidence="7">Transcription termination/antitermination protein NusA</fullName>
    </recommendedName>
</protein>
<comment type="function">
    <text evidence="7">Participates in both transcription termination and antitermination.</text>
</comment>
<dbReference type="SUPFAM" id="SSF69705">
    <property type="entry name" value="Transcription factor NusA, N-terminal domain"/>
    <property type="match status" value="1"/>
</dbReference>
<dbReference type="OrthoDB" id="9807233at2"/>
<dbReference type="InterPro" id="IPR003029">
    <property type="entry name" value="S1_domain"/>
</dbReference>
<dbReference type="Pfam" id="PF13509">
    <property type="entry name" value="S1_2"/>
    <property type="match status" value="1"/>
</dbReference>
<dbReference type="PANTHER" id="PTHR22648">
    <property type="entry name" value="TRANSCRIPTION TERMINATION FACTOR NUSA"/>
    <property type="match status" value="1"/>
</dbReference>
<keyword evidence="9" id="KW-0251">Elongation factor</keyword>
<dbReference type="InterPro" id="IPR012340">
    <property type="entry name" value="NA-bd_OB-fold"/>
</dbReference>
<evidence type="ECO:0000256" key="4">
    <source>
        <dbReference type="ARBA" id="ARBA00022884"/>
    </source>
</evidence>
<comment type="similarity">
    <text evidence="7">Belongs to the NusA family.</text>
</comment>
<evidence type="ECO:0000256" key="7">
    <source>
        <dbReference type="HAMAP-Rule" id="MF_00945"/>
    </source>
</evidence>
<dbReference type="CDD" id="cd22529">
    <property type="entry name" value="KH-II_NusA_rpt2"/>
    <property type="match status" value="1"/>
</dbReference>
<evidence type="ECO:0000256" key="6">
    <source>
        <dbReference type="ARBA" id="ARBA00023163"/>
    </source>
</evidence>
<accession>A0A421NUX5</accession>
<evidence type="ECO:0000256" key="5">
    <source>
        <dbReference type="ARBA" id="ARBA00023015"/>
    </source>
</evidence>
<evidence type="ECO:0000256" key="3">
    <source>
        <dbReference type="ARBA" id="ARBA00022814"/>
    </source>
</evidence>
<dbReference type="InterPro" id="IPR013735">
    <property type="entry name" value="TF_NusA_N"/>
</dbReference>
<dbReference type="GO" id="GO:0003746">
    <property type="term" value="F:translation elongation factor activity"/>
    <property type="evidence" value="ECO:0007669"/>
    <property type="project" value="UniProtKB-KW"/>
</dbReference>
<dbReference type="InterPro" id="IPR025249">
    <property type="entry name" value="TF_NusA_KH_1st"/>
</dbReference>
<gene>
    <name evidence="7 9" type="primary">nusA</name>
    <name evidence="9" type="ORF">PSSA1_v1c5300</name>
</gene>
<dbReference type="SUPFAM" id="SSF50249">
    <property type="entry name" value="Nucleic acid-binding proteins"/>
    <property type="match status" value="1"/>
</dbReference>
<dbReference type="InterPro" id="IPR058582">
    <property type="entry name" value="KH_NusA_2nd"/>
</dbReference>
<comment type="caution">
    <text evidence="9">The sequence shown here is derived from an EMBL/GenBank/DDBJ whole genome shotgun (WGS) entry which is preliminary data.</text>
</comment>
<feature type="domain" description="S1 motif" evidence="8">
    <location>
        <begin position="139"/>
        <end position="206"/>
    </location>
</feature>
<keyword evidence="2 7" id="KW-0963">Cytoplasm</keyword>
<dbReference type="InterPro" id="IPR015946">
    <property type="entry name" value="KH_dom-like_a/b"/>
</dbReference>
<dbReference type="Pfam" id="PF13184">
    <property type="entry name" value="KH_NusA_1st"/>
    <property type="match status" value="1"/>
</dbReference>
<keyword evidence="9" id="KW-0648">Protein biosynthesis</keyword>
<dbReference type="Gene3D" id="3.30.300.20">
    <property type="match status" value="2"/>
</dbReference>
<keyword evidence="10" id="KW-1185">Reference proteome</keyword>
<dbReference type="CDD" id="cd04455">
    <property type="entry name" value="S1_NusA"/>
    <property type="match status" value="1"/>
</dbReference>
<dbReference type="GO" id="GO:0003700">
    <property type="term" value="F:DNA-binding transcription factor activity"/>
    <property type="evidence" value="ECO:0007669"/>
    <property type="project" value="InterPro"/>
</dbReference>
<dbReference type="GO" id="GO:0003723">
    <property type="term" value="F:RNA binding"/>
    <property type="evidence" value="ECO:0007669"/>
    <property type="project" value="UniProtKB-UniRule"/>
</dbReference>
<evidence type="ECO:0000256" key="2">
    <source>
        <dbReference type="ARBA" id="ARBA00022490"/>
    </source>
</evidence>
<dbReference type="KEGG" id="psol:S284_03070"/>